<keyword evidence="4 8" id="KW-0028">Amino-acid biosynthesis</keyword>
<dbReference type="Pfam" id="PF01678">
    <property type="entry name" value="DAP_epimerase"/>
    <property type="match status" value="2"/>
</dbReference>
<comment type="subcellular location">
    <subcellularLocation>
        <location evidence="8">Cytoplasm</location>
    </subcellularLocation>
</comment>
<gene>
    <name evidence="8" type="primary">dapF</name>
    <name evidence="10" type="ORF">H8710_11080</name>
</gene>
<dbReference type="PANTHER" id="PTHR31689:SF0">
    <property type="entry name" value="DIAMINOPIMELATE EPIMERASE"/>
    <property type="match status" value="1"/>
</dbReference>
<dbReference type="AlphaFoldDB" id="A0A926E7I2"/>
<dbReference type="SUPFAM" id="SSF54506">
    <property type="entry name" value="Diaminopimelate epimerase-like"/>
    <property type="match status" value="1"/>
</dbReference>
<comment type="similarity">
    <text evidence="2 8">Belongs to the diaminopimelate epimerase family.</text>
</comment>
<comment type="pathway">
    <text evidence="1 8">Amino-acid biosynthesis; L-lysine biosynthesis via DAP pathway; DL-2,6-diaminopimelate from LL-2,6-diaminopimelate: step 1/1.</text>
</comment>
<feature type="binding site" evidence="8">
    <location>
        <position position="13"/>
    </location>
    <ligand>
        <name>substrate</name>
    </ligand>
</feature>
<feature type="site" description="Could be important to modulate the pK values of the two catalytic cysteine residues" evidence="8">
    <location>
        <position position="213"/>
    </location>
</feature>
<evidence type="ECO:0000256" key="3">
    <source>
        <dbReference type="ARBA" id="ARBA00013080"/>
    </source>
</evidence>
<feature type="site" description="Could be important to modulate the pK values of the two catalytic cysteine residues" evidence="8">
    <location>
        <position position="164"/>
    </location>
</feature>
<dbReference type="PANTHER" id="PTHR31689">
    <property type="entry name" value="DIAMINOPIMELATE EPIMERASE, CHLOROPLASTIC"/>
    <property type="match status" value="1"/>
</dbReference>
<dbReference type="GO" id="GO:0009089">
    <property type="term" value="P:lysine biosynthetic process via diaminopimelate"/>
    <property type="evidence" value="ECO:0007669"/>
    <property type="project" value="UniProtKB-UniRule"/>
</dbReference>
<feature type="binding site" evidence="8">
    <location>
        <position position="64"/>
    </location>
    <ligand>
        <name>substrate</name>
    </ligand>
</feature>
<dbReference type="HAMAP" id="MF_00197">
    <property type="entry name" value="DAP_epimerase"/>
    <property type="match status" value="1"/>
</dbReference>
<comment type="subunit">
    <text evidence="8">Homodimer.</text>
</comment>
<proteinExistence type="inferred from homology"/>
<evidence type="ECO:0000256" key="7">
    <source>
        <dbReference type="ARBA" id="ARBA00051712"/>
    </source>
</evidence>
<dbReference type="Proteomes" id="UP000610760">
    <property type="component" value="Unassembled WGS sequence"/>
</dbReference>
<reference evidence="10" key="1">
    <citation type="submission" date="2020-08" db="EMBL/GenBank/DDBJ databases">
        <title>Genome public.</title>
        <authorList>
            <person name="Liu C."/>
            <person name="Sun Q."/>
        </authorList>
    </citation>
    <scope>NUCLEOTIDE SEQUENCE</scope>
    <source>
        <strain evidence="10">NSJ-33</strain>
    </source>
</reference>
<protein>
    <recommendedName>
        <fullName evidence="3 8">Diaminopimelate epimerase</fullName>
        <shortName evidence="8">DAP epimerase</shortName>
        <ecNumber evidence="3 8">5.1.1.7</ecNumber>
    </recommendedName>
    <alternativeName>
        <fullName evidence="8">PLP-independent amino acid racemase</fullName>
    </alternativeName>
</protein>
<dbReference type="PROSITE" id="PS01326">
    <property type="entry name" value="DAP_EPIMERASE"/>
    <property type="match status" value="1"/>
</dbReference>
<feature type="binding site" evidence="8">
    <location>
        <position position="195"/>
    </location>
    <ligand>
        <name>substrate</name>
    </ligand>
</feature>
<dbReference type="NCBIfam" id="TIGR00652">
    <property type="entry name" value="DapF"/>
    <property type="match status" value="1"/>
</dbReference>
<evidence type="ECO:0000256" key="9">
    <source>
        <dbReference type="PROSITE-ProRule" id="PRU10125"/>
    </source>
</evidence>
<organism evidence="10 11">
    <name type="scientific">Fumia xinanensis</name>
    <dbReference type="NCBI Taxonomy" id="2763659"/>
    <lineage>
        <taxon>Bacteria</taxon>
        <taxon>Bacillati</taxon>
        <taxon>Bacillota</taxon>
        <taxon>Clostridia</taxon>
        <taxon>Eubacteriales</taxon>
        <taxon>Oscillospiraceae</taxon>
        <taxon>Fumia</taxon>
    </lineage>
</organism>
<keyword evidence="8" id="KW-0963">Cytoplasm</keyword>
<dbReference type="RefSeq" id="WP_249295681.1">
    <property type="nucleotide sequence ID" value="NZ_JACRSV010000003.1"/>
</dbReference>
<feature type="binding site" evidence="8">
    <location>
        <begin position="223"/>
        <end position="224"/>
    </location>
    <ligand>
        <name>substrate</name>
    </ligand>
</feature>
<keyword evidence="6 8" id="KW-0413">Isomerase</keyword>
<accession>A0A926E7I2</accession>
<evidence type="ECO:0000256" key="1">
    <source>
        <dbReference type="ARBA" id="ARBA00005196"/>
    </source>
</evidence>
<evidence type="ECO:0000256" key="4">
    <source>
        <dbReference type="ARBA" id="ARBA00022605"/>
    </source>
</evidence>
<name>A0A926E7I2_9FIRM</name>
<feature type="active site" evidence="9">
    <location>
        <position position="73"/>
    </location>
</feature>
<evidence type="ECO:0000313" key="11">
    <source>
        <dbReference type="Proteomes" id="UP000610760"/>
    </source>
</evidence>
<evidence type="ECO:0000256" key="5">
    <source>
        <dbReference type="ARBA" id="ARBA00023154"/>
    </source>
</evidence>
<feature type="binding site" evidence="8">
    <location>
        <position position="162"/>
    </location>
    <ligand>
        <name>substrate</name>
    </ligand>
</feature>
<keyword evidence="11" id="KW-1185">Reference proteome</keyword>
<comment type="function">
    <text evidence="8">Catalyzes the stereoinversion of LL-2,6-diaminopimelate (L,L-DAP) to meso-diaminopimelate (meso-DAP), a precursor of L-lysine and an essential component of the bacterial peptidoglycan.</text>
</comment>
<dbReference type="GO" id="GO:0008837">
    <property type="term" value="F:diaminopimelate epimerase activity"/>
    <property type="evidence" value="ECO:0007669"/>
    <property type="project" value="UniProtKB-UniRule"/>
</dbReference>
<evidence type="ECO:0000256" key="2">
    <source>
        <dbReference type="ARBA" id="ARBA00010219"/>
    </source>
</evidence>
<feature type="binding site" evidence="8">
    <location>
        <begin position="74"/>
        <end position="75"/>
    </location>
    <ligand>
        <name>substrate</name>
    </ligand>
</feature>
<dbReference type="GO" id="GO:0005829">
    <property type="term" value="C:cytosol"/>
    <property type="evidence" value="ECO:0007669"/>
    <property type="project" value="TreeGrafter"/>
</dbReference>
<feature type="active site" description="Proton acceptor" evidence="8">
    <location>
        <position position="222"/>
    </location>
</feature>
<dbReference type="EMBL" id="JACRSV010000003">
    <property type="protein sequence ID" value="MBC8560606.1"/>
    <property type="molecule type" value="Genomic_DNA"/>
</dbReference>
<evidence type="ECO:0000313" key="10">
    <source>
        <dbReference type="EMBL" id="MBC8560606.1"/>
    </source>
</evidence>
<comment type="caution">
    <text evidence="10">The sequence shown here is derived from an EMBL/GenBank/DDBJ whole genome shotgun (WGS) entry which is preliminary data.</text>
</comment>
<dbReference type="InterPro" id="IPR001653">
    <property type="entry name" value="DAP_epimerase_DapF"/>
</dbReference>
<comment type="catalytic activity">
    <reaction evidence="7 8">
        <text>(2S,6S)-2,6-diaminopimelate = meso-2,6-diaminopimelate</text>
        <dbReference type="Rhea" id="RHEA:15393"/>
        <dbReference type="ChEBI" id="CHEBI:57609"/>
        <dbReference type="ChEBI" id="CHEBI:57791"/>
        <dbReference type="EC" id="5.1.1.7"/>
    </reaction>
</comment>
<comment type="caution">
    <text evidence="8">Lacks conserved residue(s) required for the propagation of feature annotation.</text>
</comment>
<evidence type="ECO:0000256" key="8">
    <source>
        <dbReference type="HAMAP-Rule" id="MF_00197"/>
    </source>
</evidence>
<feature type="binding site" evidence="8">
    <location>
        <begin position="213"/>
        <end position="214"/>
    </location>
    <ligand>
        <name>substrate</name>
    </ligand>
</feature>
<sequence>MKRSFVKMQGCGNDYIYFDCLEEELPQPEKWSRKLSDRHFGIGGDGIVLICPSETADAKMRMFNADGSEGKMCGNAIRCVGKYLYESGAVPKKDMWIETLSGIKRLILTTSGSQVLSVTVDMGSPILGASEIPTLFNLDTVLDHPLKVNGQEYRVTCVSMGNPHCVVFLNEVESLPIVTIGPQFENHSMFPERINTEFIHVIRRNELRMRVWERGSGETWACGTGACAAVVAAVLNGYCDEGADVTVHLNGGDLIIRDVGETVWMTGAAVKVFEGTVEL</sequence>
<dbReference type="InterPro" id="IPR018510">
    <property type="entry name" value="DAP_epimerase_AS"/>
</dbReference>
<feature type="active site" description="Proton donor" evidence="8">
    <location>
        <position position="73"/>
    </location>
</feature>
<dbReference type="Gene3D" id="3.10.310.10">
    <property type="entry name" value="Diaminopimelate Epimerase, Chain A, domain 1"/>
    <property type="match status" value="2"/>
</dbReference>
<evidence type="ECO:0000256" key="6">
    <source>
        <dbReference type="ARBA" id="ARBA00023235"/>
    </source>
</evidence>
<dbReference type="EC" id="5.1.1.7" evidence="3 8"/>
<keyword evidence="5 8" id="KW-0457">Lysine biosynthesis</keyword>